<comment type="caution">
    <text evidence="1">The sequence shown here is derived from an EMBL/GenBank/DDBJ whole genome shotgun (WGS) entry which is preliminary data.</text>
</comment>
<name>A0A8S3PVK3_MYTED</name>
<protein>
    <submittedName>
        <fullName evidence="1">Uncharacterized protein</fullName>
    </submittedName>
</protein>
<accession>A0A8S3PVK3</accession>
<dbReference type="Proteomes" id="UP000683360">
    <property type="component" value="Unassembled WGS sequence"/>
</dbReference>
<sequence>MTSILFTLFPRRWLLPQLSPSCIKSSETILFISHFREIGKRITLIRTFSRNGMANEELAEVLLSYKQALFPGNIKKNFQHRYLIQSRSDSSSSDDSTFDLEDNSMSLINSSSLESSIADVSGISPSKSTTFKIEPSNEIDDNDVFMESAVKVLTQERSEHGSPECSIMSFTQKGHPLTTKCFGSENTTTKEQVHHFAGLPTQKYSVSKIAFSTEKHERHGFQNAKSTFPILHNHLPGFLSPQFMPFANSIPFHSIQEECHMFFDFDKSTLLSGFLPDQDMTTPSPGNSPRIHFEFPPKTRMFNSMSELNRVAMSPLGMYS</sequence>
<reference evidence="1" key="1">
    <citation type="submission" date="2021-03" db="EMBL/GenBank/DDBJ databases">
        <authorList>
            <person name="Bekaert M."/>
        </authorList>
    </citation>
    <scope>NUCLEOTIDE SEQUENCE</scope>
</reference>
<dbReference type="AlphaFoldDB" id="A0A8S3PVK3"/>
<proteinExistence type="predicted"/>
<gene>
    <name evidence="1" type="ORF">MEDL_3236</name>
</gene>
<organism evidence="1 2">
    <name type="scientific">Mytilus edulis</name>
    <name type="common">Blue mussel</name>
    <dbReference type="NCBI Taxonomy" id="6550"/>
    <lineage>
        <taxon>Eukaryota</taxon>
        <taxon>Metazoa</taxon>
        <taxon>Spiralia</taxon>
        <taxon>Lophotrochozoa</taxon>
        <taxon>Mollusca</taxon>
        <taxon>Bivalvia</taxon>
        <taxon>Autobranchia</taxon>
        <taxon>Pteriomorphia</taxon>
        <taxon>Mytilida</taxon>
        <taxon>Mytiloidea</taxon>
        <taxon>Mytilidae</taxon>
        <taxon>Mytilinae</taxon>
        <taxon>Mytilus</taxon>
    </lineage>
</organism>
<evidence type="ECO:0000313" key="1">
    <source>
        <dbReference type="EMBL" id="CAG2187806.1"/>
    </source>
</evidence>
<dbReference type="EMBL" id="CAJPWZ010000185">
    <property type="protein sequence ID" value="CAG2187806.1"/>
    <property type="molecule type" value="Genomic_DNA"/>
</dbReference>
<keyword evidence="2" id="KW-1185">Reference proteome</keyword>
<evidence type="ECO:0000313" key="2">
    <source>
        <dbReference type="Proteomes" id="UP000683360"/>
    </source>
</evidence>